<name>A0ABT4N2H2_GORRU</name>
<keyword evidence="3" id="KW-1185">Reference proteome</keyword>
<organism evidence="2 3">
    <name type="scientific">Gordonia rubripertincta</name>
    <name type="common">Rhodococcus corallinus</name>
    <dbReference type="NCBI Taxonomy" id="36822"/>
    <lineage>
        <taxon>Bacteria</taxon>
        <taxon>Bacillati</taxon>
        <taxon>Actinomycetota</taxon>
        <taxon>Actinomycetes</taxon>
        <taxon>Mycobacteriales</taxon>
        <taxon>Gordoniaceae</taxon>
        <taxon>Gordonia</taxon>
    </lineage>
</organism>
<dbReference type="EMBL" id="JAPWIE010000008">
    <property type="protein sequence ID" value="MCZ4553165.1"/>
    <property type="molecule type" value="Genomic_DNA"/>
</dbReference>
<gene>
    <name evidence="2" type="ORF">O4213_24490</name>
</gene>
<evidence type="ECO:0000313" key="3">
    <source>
        <dbReference type="Proteomes" id="UP001067235"/>
    </source>
</evidence>
<proteinExistence type="predicted"/>
<sequence>MNVLDSVDALIELKVPDDSAGVLRLVKDLITLRNATEHQLSVCAAVMERLGVAREAGSTTSKLLQANGAAPSAAARWVRVGTGLVNLDRTAGYFRDGFLSTEHVDAIVKGLHHIDGRSEVGVTTEERSGYESTLLSHVISGAPPAEVEKTARGLGNQIADDTGGPPPAEDPSLNSFDFEVNEGRLVGRFDVDAQIAEKVHSALSFWSKPRPQPDGSKDPRSKTQIRADAFHQLLDCGGGGGGDGFISARRTEVNVSVPADHPNRASLEWMGPITEATAAMPACDSTITFITLDGHEVPIDLTPPKRLFTGAVRKAIIIREESVSAGMGRAGCSEERGRAATT</sequence>
<evidence type="ECO:0000259" key="1">
    <source>
        <dbReference type="Pfam" id="PF02720"/>
    </source>
</evidence>
<dbReference type="Proteomes" id="UP001067235">
    <property type="component" value="Unassembled WGS sequence"/>
</dbReference>
<dbReference type="Pfam" id="PF02720">
    <property type="entry name" value="DUF222"/>
    <property type="match status" value="1"/>
</dbReference>
<comment type="caution">
    <text evidence="2">The sequence shown here is derived from an EMBL/GenBank/DDBJ whole genome shotgun (WGS) entry which is preliminary data.</text>
</comment>
<dbReference type="RefSeq" id="WP_301573817.1">
    <property type="nucleotide sequence ID" value="NZ_JAPWIE010000008.1"/>
</dbReference>
<evidence type="ECO:0000313" key="2">
    <source>
        <dbReference type="EMBL" id="MCZ4553165.1"/>
    </source>
</evidence>
<accession>A0ABT4N2H2</accession>
<reference evidence="2" key="1">
    <citation type="submission" date="2022-12" db="EMBL/GenBank/DDBJ databases">
        <authorList>
            <person name="Krivoruchko A.V."/>
            <person name="Elkin A."/>
        </authorList>
    </citation>
    <scope>NUCLEOTIDE SEQUENCE</scope>
    <source>
        <strain evidence="2">IEGM 1388</strain>
    </source>
</reference>
<dbReference type="InterPro" id="IPR003870">
    <property type="entry name" value="DUF222"/>
</dbReference>
<protein>
    <submittedName>
        <fullName evidence="2">DUF222 domain-containing protein</fullName>
    </submittedName>
</protein>
<feature type="domain" description="DUF222" evidence="1">
    <location>
        <begin position="55"/>
        <end position="319"/>
    </location>
</feature>